<evidence type="ECO:0000259" key="5">
    <source>
        <dbReference type="Pfam" id="PF00669"/>
    </source>
</evidence>
<dbReference type="InterPro" id="IPR010810">
    <property type="entry name" value="Flagellin_hook_IN_motif"/>
</dbReference>
<dbReference type="Gene3D" id="6.10.280.190">
    <property type="match status" value="1"/>
</dbReference>
<dbReference type="Pfam" id="PF00700">
    <property type="entry name" value="Flagellin_C"/>
    <property type="match status" value="1"/>
</dbReference>
<comment type="caution">
    <text evidence="7">The sequence shown here is derived from an EMBL/GenBank/DDBJ whole genome shotgun (WGS) entry which is preliminary data.</text>
</comment>
<sequence>MALVINTNVAALNAQRSLSRTQSELNVALARLSTGLRINSAKDDAAGLAIAQRMTAQIRGMEQAVRNANDGISLAQTAEGAMQETTNILQRIRELAVQSANATNSSSDRAALQKEVSQLVAELDRIAQTTEFNGTKLLDGSFAAQAFQVGANANQTITVSVSSARTVDLGAVVDANGTYKSTLTGATATTGTRTISNGAGSFAAKRTLTGAVSSSALSGLTINGVTIDNSTAFAVSGDTYRSGDSAYAKALAINASSDDTGVEAVAQTQVTFGGNGGTTGVSDFLDITPSSGTDTISGSGSYTLKINGTTVFTYTFSAGDKVTAADVALDTVVAKINENSDTTGVTATNSNGKLVLTATDGRNIEVNEVVSGFDANASGGGDTTATIKTVFSSTASNSAGTIAMDAADTFRGSITLQSSNAVELAGGGSALNAIGFTTAQASIATSGSLEGLDISTVSGANDAIKRVDAALDTINSARAQLGALQSRFESTIRNLEVTVENVSAARSRIQDADFAAETARLTRAQILQQAGTAMLAQANVLPQNVLALLQ</sequence>
<comment type="function">
    <text evidence="4">Flagellin is the subunit protein which polymerizes to form the filaments of bacterial flagella.</text>
</comment>
<comment type="subcellular location">
    <subcellularLocation>
        <location evidence="4">Secreted</location>
    </subcellularLocation>
    <subcellularLocation>
        <location evidence="4">Bacterial flagellum</location>
    </subcellularLocation>
</comment>
<dbReference type="GO" id="GO:0005198">
    <property type="term" value="F:structural molecule activity"/>
    <property type="evidence" value="ECO:0007669"/>
    <property type="project" value="UniProtKB-UniRule"/>
</dbReference>
<dbReference type="PANTHER" id="PTHR42792:SF2">
    <property type="entry name" value="FLAGELLIN"/>
    <property type="match status" value="1"/>
</dbReference>
<dbReference type="SUPFAM" id="SSF64518">
    <property type="entry name" value="Phase 1 flagellin"/>
    <property type="match status" value="1"/>
</dbReference>
<dbReference type="GO" id="GO:0005576">
    <property type="term" value="C:extracellular region"/>
    <property type="evidence" value="ECO:0007669"/>
    <property type="project" value="UniProtKB-SubCell"/>
</dbReference>
<dbReference type="InterPro" id="IPR046358">
    <property type="entry name" value="Flagellin_C"/>
</dbReference>
<dbReference type="InterPro" id="IPR001492">
    <property type="entry name" value="Flagellin"/>
</dbReference>
<dbReference type="RefSeq" id="WP_123400495.1">
    <property type="nucleotide sequence ID" value="NZ_RJVI01000001.1"/>
</dbReference>
<keyword evidence="7" id="KW-0966">Cell projection</keyword>
<dbReference type="Gene3D" id="2.60.40.4390">
    <property type="match status" value="1"/>
</dbReference>
<keyword evidence="7" id="KW-0969">Cilium</keyword>
<keyword evidence="2 4" id="KW-0964">Secreted</keyword>
<feature type="domain" description="Flagellin C-terminal" evidence="6">
    <location>
        <begin position="464"/>
        <end position="549"/>
    </location>
</feature>
<accession>A0A3N1Y7X1</accession>
<keyword evidence="3 4" id="KW-0975">Bacterial flagellum</keyword>
<keyword evidence="7" id="KW-0282">Flagellum</keyword>
<evidence type="ECO:0000313" key="8">
    <source>
        <dbReference type="Proteomes" id="UP000276634"/>
    </source>
</evidence>
<dbReference type="PANTHER" id="PTHR42792">
    <property type="entry name" value="FLAGELLIN"/>
    <property type="match status" value="1"/>
</dbReference>
<dbReference type="Pfam" id="PF00669">
    <property type="entry name" value="Flagellin_N"/>
    <property type="match status" value="1"/>
</dbReference>
<reference evidence="7 8" key="1">
    <citation type="submission" date="2018-11" db="EMBL/GenBank/DDBJ databases">
        <title>Genomic Encyclopedia of Type Strains, Phase IV (KMG-IV): sequencing the most valuable type-strain genomes for metagenomic binning, comparative biology and taxonomic classification.</title>
        <authorList>
            <person name="Goeker M."/>
        </authorList>
    </citation>
    <scope>NUCLEOTIDE SEQUENCE [LARGE SCALE GENOMIC DNA]</scope>
    <source>
        <strain evidence="7 8">DSM 100275</strain>
    </source>
</reference>
<dbReference type="Pfam" id="PF07196">
    <property type="entry name" value="Flagellin_IN"/>
    <property type="match status" value="1"/>
</dbReference>
<dbReference type="InterPro" id="IPR001029">
    <property type="entry name" value="Flagellin_N"/>
</dbReference>
<dbReference type="Proteomes" id="UP000276634">
    <property type="component" value="Unassembled WGS sequence"/>
</dbReference>
<evidence type="ECO:0000313" key="7">
    <source>
        <dbReference type="EMBL" id="ROR34919.1"/>
    </source>
</evidence>
<gene>
    <name evidence="7" type="ORF">EDC57_0830</name>
</gene>
<dbReference type="OrthoDB" id="9796789at2"/>
<dbReference type="EMBL" id="RJVI01000001">
    <property type="protein sequence ID" value="ROR34919.1"/>
    <property type="molecule type" value="Genomic_DNA"/>
</dbReference>
<name>A0A3N1Y7X1_9GAMM</name>
<keyword evidence="8" id="KW-1185">Reference proteome</keyword>
<dbReference type="AlphaFoldDB" id="A0A3N1Y7X1"/>
<dbReference type="Gene3D" id="1.20.120.340">
    <property type="entry name" value="Flagellar protein FliS"/>
    <property type="match status" value="1"/>
</dbReference>
<dbReference type="GO" id="GO:0009288">
    <property type="term" value="C:bacterial-type flagellum"/>
    <property type="evidence" value="ECO:0007669"/>
    <property type="project" value="UniProtKB-SubCell"/>
</dbReference>
<dbReference type="Gene3D" id="1.20.1330.10">
    <property type="entry name" value="f41 fragment of flagellin, N-terminal domain"/>
    <property type="match status" value="2"/>
</dbReference>
<evidence type="ECO:0000259" key="6">
    <source>
        <dbReference type="Pfam" id="PF00700"/>
    </source>
</evidence>
<organism evidence="7 8">
    <name type="scientific">Inmirania thermothiophila</name>
    <dbReference type="NCBI Taxonomy" id="1750597"/>
    <lineage>
        <taxon>Bacteria</taxon>
        <taxon>Pseudomonadati</taxon>
        <taxon>Pseudomonadota</taxon>
        <taxon>Gammaproteobacteria</taxon>
        <taxon>Chromatiales</taxon>
        <taxon>Ectothiorhodospiraceae</taxon>
        <taxon>Inmirania</taxon>
    </lineage>
</organism>
<evidence type="ECO:0000256" key="4">
    <source>
        <dbReference type="RuleBase" id="RU362073"/>
    </source>
</evidence>
<protein>
    <recommendedName>
        <fullName evidence="4">Flagellin</fullName>
    </recommendedName>
</protein>
<dbReference type="PRINTS" id="PR00207">
    <property type="entry name" value="FLAGELLIN"/>
</dbReference>
<evidence type="ECO:0000256" key="1">
    <source>
        <dbReference type="ARBA" id="ARBA00005709"/>
    </source>
</evidence>
<comment type="similarity">
    <text evidence="1 4">Belongs to the bacterial flagellin family.</text>
</comment>
<evidence type="ECO:0000256" key="3">
    <source>
        <dbReference type="ARBA" id="ARBA00023143"/>
    </source>
</evidence>
<evidence type="ECO:0000256" key="2">
    <source>
        <dbReference type="ARBA" id="ARBA00022525"/>
    </source>
</evidence>
<proteinExistence type="inferred from homology"/>
<feature type="domain" description="Flagellin N-terminal" evidence="5">
    <location>
        <begin position="5"/>
        <end position="142"/>
    </location>
</feature>